<dbReference type="SMART" id="SM00848">
    <property type="entry name" value="Inhibitor_I29"/>
    <property type="match status" value="1"/>
</dbReference>
<dbReference type="InterPro" id="IPR000668">
    <property type="entry name" value="Peptidase_C1A_C"/>
</dbReference>
<feature type="signal peptide" evidence="3">
    <location>
        <begin position="1"/>
        <end position="17"/>
    </location>
</feature>
<comment type="similarity">
    <text evidence="1">Belongs to the peptidase C1 family.</text>
</comment>
<name>F4PHK5_CACFS</name>
<feature type="domain" description="Cathepsin propeptide inhibitor" evidence="5">
    <location>
        <begin position="32"/>
        <end position="89"/>
    </location>
</feature>
<sequence length="341" mass="38345">MWRYLALIAIMLAVVSAYNVRLSTADDYTTRFKTWMVEHNKMYHEEEEFYLRLSNFIRNIHSIEKMNRQYGRTATFGLNKFSDLSLDEFKKHYLMPNYKPKARVTKETFNYPSNIPATLDWRTKGYVTPVKNQLMCGSCWAFSATEQIETANIMAGGQVEYLSEQQIVDCDPYDGGCGGGDPYTAYQYVQNNGGLTLNVTYPYTAANGACYANSTAPAVQVTAFGYASSQGNETQLREAMAARGPLSICVNAEPWMSYQSGIFSSTCSDDLDHCVQIVGYDTDATSKTPYFIVRNSWGTDWGLLGYIYIQAGSNLCGITNEVTYVSVHPDSSNTVNYHKMH</sequence>
<accession>F4PHK5</accession>
<dbReference type="AlphaFoldDB" id="F4PHK5"/>
<dbReference type="PANTHER" id="PTHR12411">
    <property type="entry name" value="CYSTEINE PROTEASE FAMILY C1-RELATED"/>
    <property type="match status" value="1"/>
</dbReference>
<dbReference type="GO" id="GO:0006508">
    <property type="term" value="P:proteolysis"/>
    <property type="evidence" value="ECO:0007669"/>
    <property type="project" value="InterPro"/>
</dbReference>
<feature type="domain" description="Peptidase C1A papain C-terminal" evidence="4">
    <location>
        <begin position="115"/>
        <end position="326"/>
    </location>
</feature>
<dbReference type="PROSITE" id="PS00139">
    <property type="entry name" value="THIOL_PROTEASE_CYS"/>
    <property type="match status" value="1"/>
</dbReference>
<dbReference type="PRINTS" id="PR00705">
    <property type="entry name" value="PAPAIN"/>
</dbReference>
<evidence type="ECO:0000313" key="6">
    <source>
        <dbReference type="EMBL" id="EGG25189.1"/>
    </source>
</evidence>
<dbReference type="Gene3D" id="3.90.70.10">
    <property type="entry name" value="Cysteine proteinases"/>
    <property type="match status" value="1"/>
</dbReference>
<evidence type="ECO:0000256" key="3">
    <source>
        <dbReference type="SAM" id="SignalP"/>
    </source>
</evidence>
<dbReference type="GO" id="GO:0008234">
    <property type="term" value="F:cysteine-type peptidase activity"/>
    <property type="evidence" value="ECO:0007669"/>
    <property type="project" value="InterPro"/>
</dbReference>
<dbReference type="RefSeq" id="XP_004363040.1">
    <property type="nucleotide sequence ID" value="XM_004362983.1"/>
</dbReference>
<keyword evidence="7" id="KW-1185">Reference proteome</keyword>
<evidence type="ECO:0000259" key="5">
    <source>
        <dbReference type="SMART" id="SM00848"/>
    </source>
</evidence>
<dbReference type="PROSITE" id="PS00639">
    <property type="entry name" value="THIOL_PROTEASE_HIS"/>
    <property type="match status" value="1"/>
</dbReference>
<keyword evidence="3" id="KW-0732">Signal</keyword>
<dbReference type="InterPro" id="IPR013128">
    <property type="entry name" value="Peptidase_C1A"/>
</dbReference>
<dbReference type="MEROPS" id="C01.A54"/>
<keyword evidence="2" id="KW-1015">Disulfide bond</keyword>
<reference evidence="7" key="1">
    <citation type="journal article" date="2011" name="Genome Res.">
        <title>Phylogeny-wide analysis of social amoeba genomes highlights ancient origins for complex intercellular communication.</title>
        <authorList>
            <person name="Heidel A.J."/>
            <person name="Lawal H.M."/>
            <person name="Felder M."/>
            <person name="Schilde C."/>
            <person name="Helps N.R."/>
            <person name="Tunggal B."/>
            <person name="Rivero F."/>
            <person name="John U."/>
            <person name="Schleicher M."/>
            <person name="Eichinger L."/>
            <person name="Platzer M."/>
            <person name="Noegel A.A."/>
            <person name="Schaap P."/>
            <person name="Gloeckner G."/>
        </authorList>
    </citation>
    <scope>NUCLEOTIDE SEQUENCE [LARGE SCALE GENOMIC DNA]</scope>
    <source>
        <strain evidence="7">SH3</strain>
    </source>
</reference>
<dbReference type="OMA" id="SNHGCNG"/>
<evidence type="ECO:0000256" key="1">
    <source>
        <dbReference type="ARBA" id="ARBA00008455"/>
    </source>
</evidence>
<dbReference type="KEGG" id="dfa:DFA_03437"/>
<dbReference type="FunFam" id="3.90.70.10:FF:000103">
    <property type="entry name" value="Hypothetical LOC496748"/>
    <property type="match status" value="1"/>
</dbReference>
<dbReference type="InterPro" id="IPR000169">
    <property type="entry name" value="Pept_cys_AS"/>
</dbReference>
<evidence type="ECO:0000259" key="4">
    <source>
        <dbReference type="SMART" id="SM00645"/>
    </source>
</evidence>
<gene>
    <name evidence="6" type="ORF">DFA_03437</name>
</gene>
<dbReference type="InterPro" id="IPR013201">
    <property type="entry name" value="Prot_inhib_I29"/>
</dbReference>
<dbReference type="Pfam" id="PF08246">
    <property type="entry name" value="Inhibitor_I29"/>
    <property type="match status" value="1"/>
</dbReference>
<dbReference type="Proteomes" id="UP000007797">
    <property type="component" value="Unassembled WGS sequence"/>
</dbReference>
<dbReference type="SMART" id="SM00645">
    <property type="entry name" value="Pept_C1"/>
    <property type="match status" value="1"/>
</dbReference>
<dbReference type="GeneID" id="14877347"/>
<organism evidence="6 7">
    <name type="scientific">Cavenderia fasciculata</name>
    <name type="common">Slime mold</name>
    <name type="synonym">Dictyostelium fasciculatum</name>
    <dbReference type="NCBI Taxonomy" id="261658"/>
    <lineage>
        <taxon>Eukaryota</taxon>
        <taxon>Amoebozoa</taxon>
        <taxon>Evosea</taxon>
        <taxon>Eumycetozoa</taxon>
        <taxon>Dictyostelia</taxon>
        <taxon>Acytosteliales</taxon>
        <taxon>Cavenderiaceae</taxon>
        <taxon>Cavenderia</taxon>
    </lineage>
</organism>
<dbReference type="OrthoDB" id="387093at2759"/>
<dbReference type="Pfam" id="PF00112">
    <property type="entry name" value="Peptidase_C1"/>
    <property type="match status" value="1"/>
</dbReference>
<dbReference type="EMBL" id="GL883006">
    <property type="protein sequence ID" value="EGG25189.1"/>
    <property type="molecule type" value="Genomic_DNA"/>
</dbReference>
<evidence type="ECO:0000256" key="2">
    <source>
        <dbReference type="ARBA" id="ARBA00023157"/>
    </source>
</evidence>
<dbReference type="InterPro" id="IPR038765">
    <property type="entry name" value="Papain-like_cys_pep_sf"/>
</dbReference>
<feature type="chain" id="PRO_5018637720" description="Cysteine proteinase" evidence="3">
    <location>
        <begin position="18"/>
        <end position="341"/>
    </location>
</feature>
<protein>
    <recommendedName>
        <fullName evidence="8">Cysteine proteinase</fullName>
    </recommendedName>
</protein>
<dbReference type="InterPro" id="IPR025660">
    <property type="entry name" value="Pept_his_AS"/>
</dbReference>
<dbReference type="SUPFAM" id="SSF54001">
    <property type="entry name" value="Cysteine proteinases"/>
    <property type="match status" value="1"/>
</dbReference>
<evidence type="ECO:0000313" key="7">
    <source>
        <dbReference type="Proteomes" id="UP000007797"/>
    </source>
</evidence>
<dbReference type="InterPro" id="IPR039417">
    <property type="entry name" value="Peptidase_C1A_papain-like"/>
</dbReference>
<proteinExistence type="inferred from homology"/>
<dbReference type="CDD" id="cd02248">
    <property type="entry name" value="Peptidase_C1A"/>
    <property type="match status" value="1"/>
</dbReference>
<evidence type="ECO:0008006" key="8">
    <source>
        <dbReference type="Google" id="ProtNLM"/>
    </source>
</evidence>